<organism evidence="2 3">
    <name type="scientific">Methanolobus tindarius DSM 2278</name>
    <dbReference type="NCBI Taxonomy" id="1090322"/>
    <lineage>
        <taxon>Archaea</taxon>
        <taxon>Methanobacteriati</taxon>
        <taxon>Methanobacteriota</taxon>
        <taxon>Stenosarchaea group</taxon>
        <taxon>Methanomicrobia</taxon>
        <taxon>Methanosarcinales</taxon>
        <taxon>Methanosarcinaceae</taxon>
        <taxon>Methanolobus</taxon>
    </lineage>
</organism>
<accession>W9DPF9</accession>
<dbReference type="GO" id="GO:0010038">
    <property type="term" value="P:response to metal ion"/>
    <property type="evidence" value="ECO:0007669"/>
    <property type="project" value="InterPro"/>
</dbReference>
<reference evidence="2 3" key="1">
    <citation type="submission" date="2013-08" db="EMBL/GenBank/DDBJ databases">
        <authorList>
            <consortium name="DOE Joint Genome Institute"/>
            <person name="Eisen J."/>
            <person name="Huntemann M."/>
            <person name="Han J."/>
            <person name="Chen A."/>
            <person name="Kyrpides N."/>
            <person name="Mavromatis K."/>
            <person name="Markowitz V."/>
            <person name="Palaniappan K."/>
            <person name="Ivanova N."/>
            <person name="Schaumberg A."/>
            <person name="Pati A."/>
            <person name="Liolios K."/>
            <person name="Nordberg H.P."/>
            <person name="Cantor M.N."/>
            <person name="Hua S.X."/>
            <person name="Woyke T."/>
        </authorList>
    </citation>
    <scope>NUCLEOTIDE SEQUENCE [LARGE SCALE GENOMIC DNA]</scope>
    <source>
        <strain evidence="2 3">DSM 2278</strain>
    </source>
</reference>
<dbReference type="InterPro" id="IPR015867">
    <property type="entry name" value="N-reg_PII/ATP_PRibTrfase_C"/>
</dbReference>
<dbReference type="Gene3D" id="3.30.70.120">
    <property type="match status" value="1"/>
</dbReference>
<dbReference type="STRING" id="1090322.MettiDRAFT_0410"/>
<dbReference type="PANTHER" id="PTHR23419:SF8">
    <property type="entry name" value="FI09726P"/>
    <property type="match status" value="1"/>
</dbReference>
<evidence type="ECO:0000313" key="3">
    <source>
        <dbReference type="Proteomes" id="UP000019483"/>
    </source>
</evidence>
<sequence>MYSIIYTTTSSKEEAKNIARELVENKLAACVNIHAIDSVYAWEDNVEEDMEFALSIKTLTSKTQDITNHIRKLHSYELPAIISWKINGEAEYLRWISESVV</sequence>
<keyword evidence="3" id="KW-1185">Reference proteome</keyword>
<dbReference type="InterPro" id="IPR004323">
    <property type="entry name" value="Ion_tolerance_CutA"/>
</dbReference>
<protein>
    <submittedName>
        <fullName evidence="2">Uncharacterized protein involved in tolerance to divalent cations</fullName>
    </submittedName>
</protein>
<dbReference type="SUPFAM" id="SSF54913">
    <property type="entry name" value="GlnB-like"/>
    <property type="match status" value="1"/>
</dbReference>
<dbReference type="EMBL" id="AZAJ01000001">
    <property type="protein sequence ID" value="ETA67005.1"/>
    <property type="molecule type" value="Genomic_DNA"/>
</dbReference>
<dbReference type="Proteomes" id="UP000019483">
    <property type="component" value="Unassembled WGS sequence"/>
</dbReference>
<evidence type="ECO:0000313" key="2">
    <source>
        <dbReference type="EMBL" id="ETA67005.1"/>
    </source>
</evidence>
<dbReference type="GO" id="GO:0005507">
    <property type="term" value="F:copper ion binding"/>
    <property type="evidence" value="ECO:0007669"/>
    <property type="project" value="TreeGrafter"/>
</dbReference>
<proteinExistence type="inferred from homology"/>
<dbReference type="Pfam" id="PF03091">
    <property type="entry name" value="CutA1"/>
    <property type="match status" value="1"/>
</dbReference>
<name>W9DPF9_METTI</name>
<comment type="caution">
    <text evidence="2">The sequence shown here is derived from an EMBL/GenBank/DDBJ whole genome shotgun (WGS) entry which is preliminary data.</text>
</comment>
<dbReference type="PANTHER" id="PTHR23419">
    <property type="entry name" value="DIVALENT CATION TOLERANCE CUTA-RELATED"/>
    <property type="match status" value="1"/>
</dbReference>
<evidence type="ECO:0000256" key="1">
    <source>
        <dbReference type="ARBA" id="ARBA00010169"/>
    </source>
</evidence>
<comment type="similarity">
    <text evidence="1">Belongs to the CutA family.</text>
</comment>
<dbReference type="InterPro" id="IPR011322">
    <property type="entry name" value="N-reg_PII-like_a/b"/>
</dbReference>
<dbReference type="AlphaFoldDB" id="W9DPF9"/>
<gene>
    <name evidence="2" type="ORF">MettiDRAFT_0410</name>
</gene>
<dbReference type="GeneID" id="96960900"/>
<dbReference type="OrthoDB" id="8015at2157"/>
<dbReference type="RefSeq" id="WP_023844141.1">
    <property type="nucleotide sequence ID" value="NZ_AZAJ01000001.1"/>
</dbReference>